<dbReference type="SUPFAM" id="SSF54695">
    <property type="entry name" value="POZ domain"/>
    <property type="match status" value="1"/>
</dbReference>
<dbReference type="InterPro" id="IPR011333">
    <property type="entry name" value="SKP1/BTB/POZ_sf"/>
</dbReference>
<evidence type="ECO:0000256" key="1">
    <source>
        <dbReference type="ARBA" id="ARBA00004906"/>
    </source>
</evidence>
<dbReference type="Pfam" id="PF00651">
    <property type="entry name" value="BTB"/>
    <property type="match status" value="1"/>
</dbReference>
<name>A0A833RFY2_9POAL</name>
<dbReference type="CDD" id="cd18280">
    <property type="entry name" value="BTB_POZ_BPM_plant"/>
    <property type="match status" value="1"/>
</dbReference>
<gene>
    <name evidence="5" type="ORF">FCM35_KLT16534</name>
</gene>
<protein>
    <submittedName>
        <fullName evidence="5">BTB/POZ and MATH domain-containing protein 1</fullName>
    </submittedName>
</protein>
<dbReference type="Gene3D" id="1.25.40.420">
    <property type="match status" value="1"/>
</dbReference>
<keyword evidence="6" id="KW-1185">Reference proteome</keyword>
<feature type="domain" description="MATH" evidence="4">
    <location>
        <begin position="5"/>
        <end position="131"/>
    </location>
</feature>
<evidence type="ECO:0000313" key="6">
    <source>
        <dbReference type="Proteomes" id="UP000623129"/>
    </source>
</evidence>
<reference evidence="5" key="1">
    <citation type="submission" date="2020-01" db="EMBL/GenBank/DDBJ databases">
        <title>Genome sequence of Kobresia littledalei, the first chromosome-level genome in the family Cyperaceae.</title>
        <authorList>
            <person name="Qu G."/>
        </authorList>
    </citation>
    <scope>NUCLEOTIDE SEQUENCE</scope>
    <source>
        <strain evidence="5">C.B.Clarke</strain>
        <tissue evidence="5">Leaf</tissue>
    </source>
</reference>
<dbReference type="Gene3D" id="3.30.710.10">
    <property type="entry name" value="Potassium Channel Kv1.1, Chain A"/>
    <property type="match status" value="1"/>
</dbReference>
<dbReference type="InterPro" id="IPR045005">
    <property type="entry name" value="BPM1-6"/>
</dbReference>
<dbReference type="PANTHER" id="PTHR26379">
    <property type="entry name" value="BTB/POZ AND MATH DOMAIN-CONTAINING PROTEIN 1"/>
    <property type="match status" value="1"/>
</dbReference>
<dbReference type="SMART" id="SM00225">
    <property type="entry name" value="BTB"/>
    <property type="match status" value="1"/>
</dbReference>
<dbReference type="OrthoDB" id="657261at2759"/>
<organism evidence="5 6">
    <name type="scientific">Carex littledalei</name>
    <dbReference type="NCBI Taxonomy" id="544730"/>
    <lineage>
        <taxon>Eukaryota</taxon>
        <taxon>Viridiplantae</taxon>
        <taxon>Streptophyta</taxon>
        <taxon>Embryophyta</taxon>
        <taxon>Tracheophyta</taxon>
        <taxon>Spermatophyta</taxon>
        <taxon>Magnoliopsida</taxon>
        <taxon>Liliopsida</taxon>
        <taxon>Poales</taxon>
        <taxon>Cyperaceae</taxon>
        <taxon>Cyperoideae</taxon>
        <taxon>Cariceae</taxon>
        <taxon>Carex</taxon>
        <taxon>Carex subgen. Euthyceras</taxon>
    </lineage>
</organism>
<dbReference type="Pfam" id="PF24570">
    <property type="entry name" value="BACK_BPM_SPOP"/>
    <property type="match status" value="1"/>
</dbReference>
<evidence type="ECO:0000259" key="4">
    <source>
        <dbReference type="PROSITE" id="PS50144"/>
    </source>
</evidence>
<comment type="pathway">
    <text evidence="1">Protein modification; protein ubiquitination.</text>
</comment>
<evidence type="ECO:0000256" key="2">
    <source>
        <dbReference type="ARBA" id="ARBA00010846"/>
    </source>
</evidence>
<dbReference type="InterPro" id="IPR056423">
    <property type="entry name" value="BACK_BPM_SPOP"/>
</dbReference>
<dbReference type="Pfam" id="PF22486">
    <property type="entry name" value="MATH_2"/>
    <property type="match status" value="1"/>
</dbReference>
<dbReference type="SUPFAM" id="SSF49599">
    <property type="entry name" value="TRAF domain-like"/>
    <property type="match status" value="1"/>
</dbReference>
<dbReference type="Gene3D" id="2.60.210.10">
    <property type="entry name" value="Apoptosis, Tumor Necrosis Factor Receptor Associated Protein 2, Chain A"/>
    <property type="match status" value="1"/>
</dbReference>
<accession>A0A833RFY2</accession>
<dbReference type="PANTHER" id="PTHR26379:SF187">
    <property type="entry name" value="OS07G0655300 PROTEIN"/>
    <property type="match status" value="1"/>
</dbReference>
<sequence>MHTINGRHSFEVQSYAHTKGRGIGKYILSRTFFIGGYAWTIKYYPHGASKEFSDYMSVYLEFKSQIGEPRTSYSFSLLDYTSGEAVYTKKSEPHTFKTSINGWGFPNFLETKIFEASKCLRQDSLTIICDLTVIKDPVTYDNVPITVSVPPSNIHEQLGGLLLKKIGVDITVEVGGKSFHAHKFILAASSPVFKALLFGQMKEAKKKKFKITDMEAPVFEAMLHFIYFDTLPEMDKHADTVMTQHLLVAADRYLLKRLRLICEQKLCSNFDPSNVGTTLALAEQHNLPHLKLECLRHLASPIALKSAIQTDGFEHLLMSCPSVGKDIINKMI</sequence>
<dbReference type="CDD" id="cd00121">
    <property type="entry name" value="MATH"/>
    <property type="match status" value="1"/>
</dbReference>
<dbReference type="AlphaFoldDB" id="A0A833RFY2"/>
<evidence type="ECO:0000259" key="3">
    <source>
        <dbReference type="PROSITE" id="PS50097"/>
    </source>
</evidence>
<comment type="caution">
    <text evidence="5">The sequence shown here is derived from an EMBL/GenBank/DDBJ whole genome shotgun (WGS) entry which is preliminary data.</text>
</comment>
<proteinExistence type="inferred from homology"/>
<dbReference type="PROSITE" id="PS50144">
    <property type="entry name" value="MATH"/>
    <property type="match status" value="1"/>
</dbReference>
<feature type="domain" description="BTB" evidence="3">
    <location>
        <begin position="168"/>
        <end position="235"/>
    </location>
</feature>
<dbReference type="PROSITE" id="PS50097">
    <property type="entry name" value="BTB"/>
    <property type="match status" value="1"/>
</dbReference>
<dbReference type="Proteomes" id="UP000623129">
    <property type="component" value="Unassembled WGS sequence"/>
</dbReference>
<dbReference type="InterPro" id="IPR002083">
    <property type="entry name" value="MATH/TRAF_dom"/>
</dbReference>
<evidence type="ECO:0000313" key="5">
    <source>
        <dbReference type="EMBL" id="KAF3339063.1"/>
    </source>
</evidence>
<dbReference type="InterPro" id="IPR008974">
    <property type="entry name" value="TRAF-like"/>
</dbReference>
<dbReference type="InterPro" id="IPR000210">
    <property type="entry name" value="BTB/POZ_dom"/>
</dbReference>
<dbReference type="GO" id="GO:0016567">
    <property type="term" value="P:protein ubiquitination"/>
    <property type="evidence" value="ECO:0007669"/>
    <property type="project" value="InterPro"/>
</dbReference>
<dbReference type="EMBL" id="SWLB01000004">
    <property type="protein sequence ID" value="KAF3339063.1"/>
    <property type="molecule type" value="Genomic_DNA"/>
</dbReference>
<comment type="similarity">
    <text evidence="2">Belongs to the Tdpoz family.</text>
</comment>